<evidence type="ECO:0000256" key="3">
    <source>
        <dbReference type="ARBA" id="ARBA00022801"/>
    </source>
</evidence>
<keyword evidence="3" id="KW-0378">Hydrolase</keyword>
<dbReference type="CDD" id="cd07720">
    <property type="entry name" value="OPHC2-like_MBL-fold"/>
    <property type="match status" value="1"/>
</dbReference>
<proteinExistence type="inferred from homology"/>
<evidence type="ECO:0000313" key="8">
    <source>
        <dbReference type="Proteomes" id="UP000886740"/>
    </source>
</evidence>
<feature type="domain" description="Metallo-beta-lactamase" evidence="6">
    <location>
        <begin position="96"/>
        <end position="283"/>
    </location>
</feature>
<dbReference type="EMBL" id="DXEL01000067">
    <property type="protein sequence ID" value="HIX75273.1"/>
    <property type="molecule type" value="Genomic_DNA"/>
</dbReference>
<dbReference type="Gene3D" id="3.60.15.10">
    <property type="entry name" value="Ribonuclease Z/Hydroxyacylglutathione hydrolase-like"/>
    <property type="match status" value="1"/>
</dbReference>
<evidence type="ECO:0000256" key="5">
    <source>
        <dbReference type="SAM" id="SignalP"/>
    </source>
</evidence>
<evidence type="ECO:0000256" key="4">
    <source>
        <dbReference type="ARBA" id="ARBA00022833"/>
    </source>
</evidence>
<evidence type="ECO:0000256" key="1">
    <source>
        <dbReference type="ARBA" id="ARBA00007749"/>
    </source>
</evidence>
<dbReference type="Proteomes" id="UP000886740">
    <property type="component" value="Unassembled WGS sequence"/>
</dbReference>
<sequence length="294" mass="32098">MKRREWLRNVASASLLFAMTGCANGNKKTEASEVKTETPVAGVKTQTGVTTREFGQAKVTWIRDNAKERIMNNSLFVGADSTKINEWSPQGGAPASVSVVLVESEGKRILVDTGNGVADSLMLPGLASIGVKPEDIDYLYITHFHGDHLGGMMNGEQVVFPNAQVYVSTLEYDAWMTSPALEKRREQAAKIMGAYQERLHKFSFGETLPGNVLAIDAVGHTPGHTAYLVDKCLIIGDLLHGAALQIPHPELCASFDMDREKAVETRKRLLAEAKSKGFVLTGMHLPEPGFIESW</sequence>
<evidence type="ECO:0000313" key="7">
    <source>
        <dbReference type="EMBL" id="HIX75273.1"/>
    </source>
</evidence>
<dbReference type="InterPro" id="IPR051013">
    <property type="entry name" value="MBL_superfamily_lactonases"/>
</dbReference>
<feature type="signal peptide" evidence="5">
    <location>
        <begin position="1"/>
        <end position="23"/>
    </location>
</feature>
<keyword evidence="2" id="KW-0479">Metal-binding</keyword>
<name>A0A9D1X9B5_9BACT</name>
<reference evidence="7" key="1">
    <citation type="journal article" date="2021" name="PeerJ">
        <title>Extensive microbial diversity within the chicken gut microbiome revealed by metagenomics and culture.</title>
        <authorList>
            <person name="Gilroy R."/>
            <person name="Ravi A."/>
            <person name="Getino M."/>
            <person name="Pursley I."/>
            <person name="Horton D.L."/>
            <person name="Alikhan N.F."/>
            <person name="Baker D."/>
            <person name="Gharbi K."/>
            <person name="Hall N."/>
            <person name="Watson M."/>
            <person name="Adriaenssens E.M."/>
            <person name="Foster-Nyarko E."/>
            <person name="Jarju S."/>
            <person name="Secka A."/>
            <person name="Antonio M."/>
            <person name="Oren A."/>
            <person name="Chaudhuri R.R."/>
            <person name="La Ragione R."/>
            <person name="Hildebrand F."/>
            <person name="Pallen M.J."/>
        </authorList>
    </citation>
    <scope>NUCLEOTIDE SEQUENCE</scope>
    <source>
        <strain evidence="7">ChiGjej6B6-14162</strain>
    </source>
</reference>
<reference evidence="7" key="2">
    <citation type="submission" date="2021-04" db="EMBL/GenBank/DDBJ databases">
        <authorList>
            <person name="Gilroy R."/>
        </authorList>
    </citation>
    <scope>NUCLEOTIDE SEQUENCE</scope>
    <source>
        <strain evidence="7">ChiGjej6B6-14162</strain>
    </source>
</reference>
<gene>
    <name evidence="7" type="ORF">H9977_09620</name>
</gene>
<dbReference type="InterPro" id="IPR001279">
    <property type="entry name" value="Metallo-B-lactamas"/>
</dbReference>
<comment type="caution">
    <text evidence="7">The sequence shown here is derived from an EMBL/GenBank/DDBJ whole genome shotgun (WGS) entry which is preliminary data.</text>
</comment>
<dbReference type="SUPFAM" id="SSF56281">
    <property type="entry name" value="Metallo-hydrolase/oxidoreductase"/>
    <property type="match status" value="1"/>
</dbReference>
<dbReference type="PANTHER" id="PTHR42978">
    <property type="entry name" value="QUORUM-QUENCHING LACTONASE YTNP-RELATED-RELATED"/>
    <property type="match status" value="1"/>
</dbReference>
<keyword evidence="4" id="KW-0862">Zinc</keyword>
<dbReference type="AlphaFoldDB" id="A0A9D1X9B5"/>
<feature type="chain" id="PRO_5039679089" evidence="5">
    <location>
        <begin position="24"/>
        <end position="294"/>
    </location>
</feature>
<evidence type="ECO:0000256" key="2">
    <source>
        <dbReference type="ARBA" id="ARBA00022723"/>
    </source>
</evidence>
<accession>A0A9D1X9B5</accession>
<keyword evidence="5" id="KW-0732">Signal</keyword>
<comment type="similarity">
    <text evidence="1">Belongs to the metallo-beta-lactamase superfamily.</text>
</comment>
<evidence type="ECO:0000259" key="6">
    <source>
        <dbReference type="SMART" id="SM00849"/>
    </source>
</evidence>
<dbReference type="SMART" id="SM00849">
    <property type="entry name" value="Lactamase_B"/>
    <property type="match status" value="1"/>
</dbReference>
<dbReference type="GO" id="GO:0016787">
    <property type="term" value="F:hydrolase activity"/>
    <property type="evidence" value="ECO:0007669"/>
    <property type="project" value="UniProtKB-KW"/>
</dbReference>
<dbReference type="GO" id="GO:0046872">
    <property type="term" value="F:metal ion binding"/>
    <property type="evidence" value="ECO:0007669"/>
    <property type="project" value="UniProtKB-KW"/>
</dbReference>
<protein>
    <submittedName>
        <fullName evidence="7">MBL fold metallo-hydrolase</fullName>
    </submittedName>
</protein>
<dbReference type="Pfam" id="PF00753">
    <property type="entry name" value="Lactamase_B"/>
    <property type="match status" value="1"/>
</dbReference>
<dbReference type="PANTHER" id="PTHR42978:SF6">
    <property type="entry name" value="QUORUM-QUENCHING LACTONASE YTNP-RELATED"/>
    <property type="match status" value="1"/>
</dbReference>
<organism evidence="7 8">
    <name type="scientific">Candidatus Parabacteroides intestinipullorum</name>
    <dbReference type="NCBI Taxonomy" id="2838723"/>
    <lineage>
        <taxon>Bacteria</taxon>
        <taxon>Pseudomonadati</taxon>
        <taxon>Bacteroidota</taxon>
        <taxon>Bacteroidia</taxon>
        <taxon>Bacteroidales</taxon>
        <taxon>Tannerellaceae</taxon>
        <taxon>Parabacteroides</taxon>
    </lineage>
</organism>
<dbReference type="PROSITE" id="PS51257">
    <property type="entry name" value="PROKAR_LIPOPROTEIN"/>
    <property type="match status" value="1"/>
</dbReference>
<dbReference type="InterPro" id="IPR036866">
    <property type="entry name" value="RibonucZ/Hydroxyglut_hydro"/>
</dbReference>